<dbReference type="AlphaFoldDB" id="A0A8S2U1C8"/>
<proteinExistence type="predicted"/>
<reference evidence="3" key="1">
    <citation type="submission" date="2021-02" db="EMBL/GenBank/DDBJ databases">
        <authorList>
            <person name="Nowell W R."/>
        </authorList>
    </citation>
    <scope>NUCLEOTIDE SEQUENCE</scope>
</reference>
<evidence type="ECO:0000313" key="2">
    <source>
        <dbReference type="EMBL" id="CAF1532016.1"/>
    </source>
</evidence>
<protein>
    <submittedName>
        <fullName evidence="3">Uncharacterized protein</fullName>
    </submittedName>
</protein>
<name>A0A8S2U1C8_9BILA</name>
<evidence type="ECO:0000313" key="3">
    <source>
        <dbReference type="EMBL" id="CAF4319219.1"/>
    </source>
</evidence>
<feature type="compositionally biased region" description="Acidic residues" evidence="1">
    <location>
        <begin position="42"/>
        <end position="55"/>
    </location>
</feature>
<organism evidence="3 4">
    <name type="scientific">Didymodactylos carnosus</name>
    <dbReference type="NCBI Taxonomy" id="1234261"/>
    <lineage>
        <taxon>Eukaryota</taxon>
        <taxon>Metazoa</taxon>
        <taxon>Spiralia</taxon>
        <taxon>Gnathifera</taxon>
        <taxon>Rotifera</taxon>
        <taxon>Eurotatoria</taxon>
        <taxon>Bdelloidea</taxon>
        <taxon>Philodinida</taxon>
        <taxon>Philodinidae</taxon>
        <taxon>Didymodactylos</taxon>
    </lineage>
</organism>
<feature type="region of interest" description="Disordered" evidence="1">
    <location>
        <begin position="42"/>
        <end position="79"/>
    </location>
</feature>
<evidence type="ECO:0000256" key="1">
    <source>
        <dbReference type="SAM" id="MobiDB-lite"/>
    </source>
</evidence>
<evidence type="ECO:0000313" key="4">
    <source>
        <dbReference type="Proteomes" id="UP000682733"/>
    </source>
</evidence>
<gene>
    <name evidence="2" type="ORF">OVA965_LOCUS38305</name>
    <name evidence="3" type="ORF">TMI583_LOCUS39481</name>
</gene>
<comment type="caution">
    <text evidence="3">The sequence shown here is derived from an EMBL/GenBank/DDBJ whole genome shotgun (WGS) entry which is preliminary data.</text>
</comment>
<dbReference type="EMBL" id="CAJNOK010037625">
    <property type="protein sequence ID" value="CAF1532016.1"/>
    <property type="molecule type" value="Genomic_DNA"/>
</dbReference>
<dbReference type="EMBL" id="CAJOBA010059875">
    <property type="protein sequence ID" value="CAF4319219.1"/>
    <property type="molecule type" value="Genomic_DNA"/>
</dbReference>
<accession>A0A8S2U1C8</accession>
<dbReference type="Proteomes" id="UP000677228">
    <property type="component" value="Unassembled WGS sequence"/>
</dbReference>
<feature type="non-terminal residue" evidence="3">
    <location>
        <position position="1"/>
    </location>
</feature>
<sequence length="115" mass="12818">TDYPSDSNVVSPILNVNNEDICLCNIECDSDSEDDADYLTFSDIDDEDLDEDDNYEPALKKSKTENQSKSTSKLKENSADKLAQEAVNDLIKMLNISNDQALLLASRLPDLQLKT</sequence>
<dbReference type="Proteomes" id="UP000682733">
    <property type="component" value="Unassembled WGS sequence"/>
</dbReference>